<dbReference type="Proteomes" id="UP001155586">
    <property type="component" value="Unassembled WGS sequence"/>
</dbReference>
<evidence type="ECO:0000313" key="4">
    <source>
        <dbReference type="Proteomes" id="UP001155586"/>
    </source>
</evidence>
<feature type="coiled-coil region" evidence="1">
    <location>
        <begin position="97"/>
        <end position="174"/>
    </location>
</feature>
<dbReference type="AlphaFoldDB" id="A0A9X3CEV6"/>
<dbReference type="GO" id="GO:0015562">
    <property type="term" value="F:efflux transmembrane transporter activity"/>
    <property type="evidence" value="ECO:0007669"/>
    <property type="project" value="TreeGrafter"/>
</dbReference>
<sequence length="343" mass="37966">MKEIMLPYVLICWILVKAGVVQWTLRNAVIIVGTGVLLAAALFTAHRFWSPADLTDSTTVKAPHAVLSPLIGQEVEEIFVVHNQMVKKGDLIYTLRTEDTAHQLEGLQAQKDAAQAEILALTHQINNDRKNLTRLEKLDDYAQEYQRDDVRTRIESTEAEIASVNAQILNLDAQMATAKWQNERREIRAPFDGQLSITNIAEGTRIGNMHLYNTNKKFVEMRIADQTYRGIEEGQFAEFYVDAYPGEIFRGRVHSVTTGTGEASVSPINGSQSVRRHVGANTGSHGRTIVIEFEEPAGYNVPIGATGSGWVSAKKPHSALGFMDIIGGATVRLKAYKSYLSAL</sequence>
<gene>
    <name evidence="3" type="ORF">MD483_11575</name>
</gene>
<dbReference type="Gene3D" id="2.40.50.100">
    <property type="match status" value="1"/>
</dbReference>
<protein>
    <submittedName>
        <fullName evidence="3">Biotin/lipoyl-binding protein</fullName>
    </submittedName>
</protein>
<dbReference type="PANTHER" id="PTHR30469:SF11">
    <property type="entry name" value="BLL4320 PROTEIN"/>
    <property type="match status" value="1"/>
</dbReference>
<dbReference type="SUPFAM" id="SSF111369">
    <property type="entry name" value="HlyD-like secretion proteins"/>
    <property type="match status" value="1"/>
</dbReference>
<evidence type="ECO:0000256" key="1">
    <source>
        <dbReference type="SAM" id="Coils"/>
    </source>
</evidence>
<keyword evidence="2" id="KW-0812">Transmembrane</keyword>
<dbReference type="RefSeq" id="WP_265687833.1">
    <property type="nucleotide sequence ID" value="NZ_JAKRRX010000058.1"/>
</dbReference>
<proteinExistence type="predicted"/>
<keyword evidence="1" id="KW-0175">Coiled coil</keyword>
<keyword evidence="2" id="KW-0472">Membrane</keyword>
<dbReference type="EMBL" id="JAKRRX010000058">
    <property type="protein sequence ID" value="MCW8334461.1"/>
    <property type="molecule type" value="Genomic_DNA"/>
</dbReference>
<evidence type="ECO:0000256" key="2">
    <source>
        <dbReference type="SAM" id="Phobius"/>
    </source>
</evidence>
<dbReference type="PANTHER" id="PTHR30469">
    <property type="entry name" value="MULTIDRUG RESISTANCE PROTEIN MDTA"/>
    <property type="match status" value="1"/>
</dbReference>
<keyword evidence="4" id="KW-1185">Reference proteome</keyword>
<accession>A0A9X3CEV6</accession>
<evidence type="ECO:0000313" key="3">
    <source>
        <dbReference type="EMBL" id="MCW8334461.1"/>
    </source>
</evidence>
<reference evidence="3" key="1">
    <citation type="submission" date="2022-02" db="EMBL/GenBank/DDBJ databases">
        <title>Vibrio sp. nov., a new bacterium isolated from Bohai sea, China.</title>
        <authorList>
            <person name="Yuan Y."/>
        </authorList>
    </citation>
    <scope>NUCLEOTIDE SEQUENCE</scope>
    <source>
        <strain evidence="3">DBSS07</strain>
    </source>
</reference>
<keyword evidence="2" id="KW-1133">Transmembrane helix</keyword>
<feature type="transmembrane region" description="Helical" evidence="2">
    <location>
        <begin position="28"/>
        <end position="45"/>
    </location>
</feature>
<organism evidence="3 4">
    <name type="scientific">Vibrio paucivorans</name>
    <dbReference type="NCBI Taxonomy" id="2829489"/>
    <lineage>
        <taxon>Bacteria</taxon>
        <taxon>Pseudomonadati</taxon>
        <taxon>Pseudomonadota</taxon>
        <taxon>Gammaproteobacteria</taxon>
        <taxon>Vibrionales</taxon>
        <taxon>Vibrionaceae</taxon>
        <taxon>Vibrio</taxon>
    </lineage>
</organism>
<name>A0A9X3CEV6_9VIBR</name>
<dbReference type="Gene3D" id="1.10.287.470">
    <property type="entry name" value="Helix hairpin bin"/>
    <property type="match status" value="1"/>
</dbReference>
<dbReference type="GO" id="GO:1990281">
    <property type="term" value="C:efflux pump complex"/>
    <property type="evidence" value="ECO:0007669"/>
    <property type="project" value="TreeGrafter"/>
</dbReference>
<comment type="caution">
    <text evidence="3">The sequence shown here is derived from an EMBL/GenBank/DDBJ whole genome shotgun (WGS) entry which is preliminary data.</text>
</comment>